<reference evidence="1" key="1">
    <citation type="journal article" date="2014" name="Int. J. Syst. Evol. Microbiol.">
        <title>Complete genome sequence of Corynebacterium casei LMG S-19264T (=DSM 44701T), isolated from a smear-ripened cheese.</title>
        <authorList>
            <consortium name="US DOE Joint Genome Institute (JGI-PGF)"/>
            <person name="Walter F."/>
            <person name="Albersmeier A."/>
            <person name="Kalinowski J."/>
            <person name="Ruckert C."/>
        </authorList>
    </citation>
    <scope>NUCLEOTIDE SEQUENCE</scope>
    <source>
        <strain evidence="1">KCTC 42731</strain>
    </source>
</reference>
<reference evidence="1" key="2">
    <citation type="submission" date="2020-09" db="EMBL/GenBank/DDBJ databases">
        <authorList>
            <person name="Sun Q."/>
            <person name="Kim S."/>
        </authorList>
    </citation>
    <scope>NUCLEOTIDE SEQUENCE</scope>
    <source>
        <strain evidence="1">KCTC 42731</strain>
    </source>
</reference>
<accession>A0A919EML5</accession>
<evidence type="ECO:0000313" key="2">
    <source>
        <dbReference type="Proteomes" id="UP000623842"/>
    </source>
</evidence>
<organism evidence="1 2">
    <name type="scientific">Thalassotalea marina</name>
    <dbReference type="NCBI Taxonomy" id="1673741"/>
    <lineage>
        <taxon>Bacteria</taxon>
        <taxon>Pseudomonadati</taxon>
        <taxon>Pseudomonadota</taxon>
        <taxon>Gammaproteobacteria</taxon>
        <taxon>Alteromonadales</taxon>
        <taxon>Colwelliaceae</taxon>
        <taxon>Thalassotalea</taxon>
    </lineage>
</organism>
<comment type="caution">
    <text evidence="1">The sequence shown here is derived from an EMBL/GenBank/DDBJ whole genome shotgun (WGS) entry which is preliminary data.</text>
</comment>
<proteinExistence type="predicted"/>
<gene>
    <name evidence="1" type="ORF">GCM10017161_29160</name>
</gene>
<dbReference type="Proteomes" id="UP000623842">
    <property type="component" value="Unassembled WGS sequence"/>
</dbReference>
<sequence length="52" mass="5880">MCSISLLLVAEALKAMAEETTSARYEGFTDKRFTLINLIKLVNVYEIKLAQE</sequence>
<keyword evidence="2" id="KW-1185">Reference proteome</keyword>
<protein>
    <submittedName>
        <fullName evidence="1">Uncharacterized protein</fullName>
    </submittedName>
</protein>
<name>A0A919EML5_9GAMM</name>
<dbReference type="AlphaFoldDB" id="A0A919EML5"/>
<evidence type="ECO:0000313" key="1">
    <source>
        <dbReference type="EMBL" id="GHF98974.1"/>
    </source>
</evidence>
<dbReference type="EMBL" id="BNCK01000007">
    <property type="protein sequence ID" value="GHF98974.1"/>
    <property type="molecule type" value="Genomic_DNA"/>
</dbReference>